<organism evidence="5 6">
    <name type="scientific">Amylocarpus encephaloides</name>
    <dbReference type="NCBI Taxonomy" id="45428"/>
    <lineage>
        <taxon>Eukaryota</taxon>
        <taxon>Fungi</taxon>
        <taxon>Dikarya</taxon>
        <taxon>Ascomycota</taxon>
        <taxon>Pezizomycotina</taxon>
        <taxon>Leotiomycetes</taxon>
        <taxon>Helotiales</taxon>
        <taxon>Helotiales incertae sedis</taxon>
        <taxon>Amylocarpus</taxon>
    </lineage>
</organism>
<evidence type="ECO:0000313" key="6">
    <source>
        <dbReference type="Proteomes" id="UP000824998"/>
    </source>
</evidence>
<dbReference type="SMART" id="SM00248">
    <property type="entry name" value="ANK"/>
    <property type="match status" value="3"/>
</dbReference>
<sequence>MECRVQNWGTSTSLETAIEGEHEDIVLELPNSGASVNFGGTLLDHAFHLKNHELLVELLSADPRIGAPLGNAIKTRSTGLMELLMEHGVGLDSIGEQDSTSFLLAALDAEEATMGLLSDAGRITSKCPLVTQMYLQLKADPTIYDINGMSSLHLAVLANTPECLSVVMKFSWDVDLPNSNGFTALHFAVTNSFWVCANILLQAGANPRALNSHHNHVLHLAVASGHVILPNVQSCTNYEADTKSADDEIILEPGNLDEEDSPDIQEPTLEKKEKTRDGIPKKVRLKKGSKRPASSLRRELFVSDIEGPPSKRGRVD</sequence>
<dbReference type="Proteomes" id="UP000824998">
    <property type="component" value="Unassembled WGS sequence"/>
</dbReference>
<gene>
    <name evidence="5" type="ORF">BJ875DRAFT_527432</name>
</gene>
<feature type="repeat" description="ANK" evidence="3">
    <location>
        <begin position="147"/>
        <end position="179"/>
    </location>
</feature>
<dbReference type="OrthoDB" id="341259at2759"/>
<keyword evidence="1" id="KW-0677">Repeat</keyword>
<dbReference type="InterPro" id="IPR002110">
    <property type="entry name" value="Ankyrin_rpt"/>
</dbReference>
<feature type="repeat" description="ANK" evidence="3">
    <location>
        <begin position="180"/>
        <end position="212"/>
    </location>
</feature>
<keyword evidence="2 3" id="KW-0040">ANK repeat</keyword>
<dbReference type="PROSITE" id="PS50088">
    <property type="entry name" value="ANK_REPEAT"/>
    <property type="match status" value="2"/>
</dbReference>
<dbReference type="PROSITE" id="PS50297">
    <property type="entry name" value="ANK_REP_REGION"/>
    <property type="match status" value="1"/>
</dbReference>
<comment type="caution">
    <text evidence="5">The sequence shown here is derived from an EMBL/GenBank/DDBJ whole genome shotgun (WGS) entry which is preliminary data.</text>
</comment>
<dbReference type="PANTHER" id="PTHR24198">
    <property type="entry name" value="ANKYRIN REPEAT AND PROTEIN KINASE DOMAIN-CONTAINING PROTEIN"/>
    <property type="match status" value="1"/>
</dbReference>
<accession>A0A9P8C0N4</accession>
<feature type="compositionally biased region" description="Acidic residues" evidence="4">
    <location>
        <begin position="253"/>
        <end position="263"/>
    </location>
</feature>
<protein>
    <submittedName>
        <fullName evidence="5">Ankyrin repeat-containing domain protein</fullName>
    </submittedName>
</protein>
<name>A0A9P8C0N4_9HELO</name>
<proteinExistence type="predicted"/>
<dbReference type="InterPro" id="IPR036770">
    <property type="entry name" value="Ankyrin_rpt-contain_sf"/>
</dbReference>
<reference evidence="5" key="1">
    <citation type="journal article" date="2021" name="IMA Fungus">
        <title>Genomic characterization of three marine fungi, including Emericellopsis atlantica sp. nov. with signatures of a generalist lifestyle and marine biomass degradation.</title>
        <authorList>
            <person name="Hagestad O.C."/>
            <person name="Hou L."/>
            <person name="Andersen J.H."/>
            <person name="Hansen E.H."/>
            <person name="Altermark B."/>
            <person name="Li C."/>
            <person name="Kuhnert E."/>
            <person name="Cox R.J."/>
            <person name="Crous P.W."/>
            <person name="Spatafora J.W."/>
            <person name="Lail K."/>
            <person name="Amirebrahimi M."/>
            <person name="Lipzen A."/>
            <person name="Pangilinan J."/>
            <person name="Andreopoulos W."/>
            <person name="Hayes R.D."/>
            <person name="Ng V."/>
            <person name="Grigoriev I.V."/>
            <person name="Jackson S.A."/>
            <person name="Sutton T.D.S."/>
            <person name="Dobson A.D.W."/>
            <person name="Rama T."/>
        </authorList>
    </citation>
    <scope>NUCLEOTIDE SEQUENCE</scope>
    <source>
        <strain evidence="5">TRa018bII</strain>
    </source>
</reference>
<dbReference type="EMBL" id="MU251975">
    <property type="protein sequence ID" value="KAG9228331.1"/>
    <property type="molecule type" value="Genomic_DNA"/>
</dbReference>
<dbReference type="SUPFAM" id="SSF48403">
    <property type="entry name" value="Ankyrin repeat"/>
    <property type="match status" value="1"/>
</dbReference>
<evidence type="ECO:0000256" key="4">
    <source>
        <dbReference type="SAM" id="MobiDB-lite"/>
    </source>
</evidence>
<dbReference type="PANTHER" id="PTHR24198:SF165">
    <property type="entry name" value="ANKYRIN REPEAT-CONTAINING PROTEIN-RELATED"/>
    <property type="match status" value="1"/>
</dbReference>
<evidence type="ECO:0000256" key="1">
    <source>
        <dbReference type="ARBA" id="ARBA00022737"/>
    </source>
</evidence>
<dbReference type="Gene3D" id="1.25.40.20">
    <property type="entry name" value="Ankyrin repeat-containing domain"/>
    <property type="match status" value="2"/>
</dbReference>
<feature type="compositionally biased region" description="Basic residues" evidence="4">
    <location>
        <begin position="281"/>
        <end position="290"/>
    </location>
</feature>
<dbReference type="Pfam" id="PF12796">
    <property type="entry name" value="Ank_2"/>
    <property type="match status" value="1"/>
</dbReference>
<feature type="compositionally biased region" description="Basic and acidic residues" evidence="4">
    <location>
        <begin position="268"/>
        <end position="280"/>
    </location>
</feature>
<evidence type="ECO:0000256" key="2">
    <source>
        <dbReference type="ARBA" id="ARBA00023043"/>
    </source>
</evidence>
<feature type="region of interest" description="Disordered" evidence="4">
    <location>
        <begin position="253"/>
        <end position="316"/>
    </location>
</feature>
<evidence type="ECO:0000313" key="5">
    <source>
        <dbReference type="EMBL" id="KAG9228331.1"/>
    </source>
</evidence>
<dbReference type="AlphaFoldDB" id="A0A9P8C0N4"/>
<evidence type="ECO:0000256" key="3">
    <source>
        <dbReference type="PROSITE-ProRule" id="PRU00023"/>
    </source>
</evidence>
<keyword evidence="6" id="KW-1185">Reference proteome</keyword>